<dbReference type="InterPro" id="IPR018513">
    <property type="entry name" value="Cell_synthase_bac"/>
</dbReference>
<evidence type="ECO:0000256" key="2">
    <source>
        <dbReference type="ARBA" id="ARBA00022475"/>
    </source>
</evidence>
<dbReference type="AlphaFoldDB" id="A0A923RH71"/>
<dbReference type="GO" id="GO:0005886">
    <property type="term" value="C:plasma membrane"/>
    <property type="evidence" value="ECO:0007669"/>
    <property type="project" value="UniProtKB-SubCell"/>
</dbReference>
<feature type="transmembrane region" description="Helical" evidence="6">
    <location>
        <begin position="7"/>
        <end position="27"/>
    </location>
</feature>
<evidence type="ECO:0000256" key="1">
    <source>
        <dbReference type="ARBA" id="ARBA00004162"/>
    </source>
</evidence>
<protein>
    <submittedName>
        <fullName evidence="7">Cellulose biosynthesis cyclic di-GMP-binding regulatory protein BcsB</fullName>
    </submittedName>
</protein>
<sequence length="708" mass="80225">MSKKKIYYVVIIVLFYLSSSFPIEVFANKMIEIDEQSIQIVHKEVTEQTLTNEPIELYGPYAEAQFYYELDADVTAENQYIQLEIAKSSLLIDPSSMTIKVDEEPIYTESLSDDDIETVKVPLEGAALAEGGHLITVSFDGFVKEGICVPQYTTGNWMTILTDSYLHIQSLPNNTGDLSLSQYPKSYIGSLENQVLVVIPESPSMETLQSGQMIANFLSNQSLEDTVAVVSEQEVDQINGNVIIVGGTEEFETAWVKKAIEGEIEQVEPELLYLSQVQLQQEDRAVQALIVLGDNTDTILKNVELLTNNQYYEQFSGEIIQVSELPTTMDDESEDGEVTFSDIGMPDVELNSLHTKTETYYYALPMETSTIQNPSIELNLKRSATLTSEKDTELKDEVELLVLINEIPHSVDVRALEEDENGNIHVVIPIDLETIKSRSLLTLRVETTGLRMDQSCVALDQNRWIYLFNDSKLNLKASGDRESEEKYFNYFPKPFANRNEELILVLPEQGIANGDLLALFNVLSTSNRLPVMKLKQTTELEEDELKNGNVIFIGSLEEHKQLVPFKEDLIVHYEEGVPQLSEQGFIASEVRNYGFIQANPWNEHYSMVVLDSLDGENQYFSKDFLSYLQYTENVASVAVQTGPDQFFTNSMQLEQHKTDKREAKHEANDTNTVVWAIGFIGLLLVIGILIVYYMKRRKRLHSDNEQNE</sequence>
<keyword evidence="5 6" id="KW-0472">Membrane</keyword>
<comment type="subcellular location">
    <subcellularLocation>
        <location evidence="1">Cell membrane</location>
        <topology evidence="1">Single-pass membrane protein</topology>
    </subcellularLocation>
</comment>
<dbReference type="RefSeq" id="WP_186869128.1">
    <property type="nucleotide sequence ID" value="NZ_JACOOL010000004.1"/>
</dbReference>
<evidence type="ECO:0000256" key="3">
    <source>
        <dbReference type="ARBA" id="ARBA00022692"/>
    </source>
</evidence>
<accession>A0A923RH71</accession>
<evidence type="ECO:0000256" key="5">
    <source>
        <dbReference type="ARBA" id="ARBA00023136"/>
    </source>
</evidence>
<evidence type="ECO:0000313" key="8">
    <source>
        <dbReference type="Proteomes" id="UP000637359"/>
    </source>
</evidence>
<evidence type="ECO:0000256" key="4">
    <source>
        <dbReference type="ARBA" id="ARBA00022989"/>
    </source>
</evidence>
<name>A0A923RH71_9BACI</name>
<comment type="caution">
    <text evidence="7">The sequence shown here is derived from an EMBL/GenBank/DDBJ whole genome shotgun (WGS) entry which is preliminary data.</text>
</comment>
<dbReference type="Pfam" id="PF03170">
    <property type="entry name" value="BcsB"/>
    <property type="match status" value="1"/>
</dbReference>
<organism evidence="7 8">
    <name type="scientific">Ornithinibacillus hominis</name>
    <dbReference type="NCBI Taxonomy" id="2763055"/>
    <lineage>
        <taxon>Bacteria</taxon>
        <taxon>Bacillati</taxon>
        <taxon>Bacillota</taxon>
        <taxon>Bacilli</taxon>
        <taxon>Bacillales</taxon>
        <taxon>Bacillaceae</taxon>
        <taxon>Ornithinibacillus</taxon>
    </lineage>
</organism>
<keyword evidence="8" id="KW-1185">Reference proteome</keyword>
<dbReference type="Gene3D" id="2.60.120.260">
    <property type="entry name" value="Galactose-binding domain-like"/>
    <property type="match status" value="2"/>
</dbReference>
<reference evidence="7" key="1">
    <citation type="submission" date="2020-08" db="EMBL/GenBank/DDBJ databases">
        <title>Genome public.</title>
        <authorList>
            <person name="Liu C."/>
            <person name="Sun Q."/>
        </authorList>
    </citation>
    <scope>NUCLEOTIDE SEQUENCE</scope>
    <source>
        <strain evidence="7">BX22</strain>
    </source>
</reference>
<dbReference type="PANTHER" id="PTHR39083:SF1">
    <property type="entry name" value="CYCLIC DI-GMP-BINDING PROTEIN"/>
    <property type="match status" value="1"/>
</dbReference>
<dbReference type="PANTHER" id="PTHR39083">
    <property type="entry name" value="CYCLIC DI-GMP-BINDING PROTEIN"/>
    <property type="match status" value="1"/>
</dbReference>
<gene>
    <name evidence="7" type="ORF">H8S33_06165</name>
</gene>
<keyword evidence="4 6" id="KW-1133">Transmembrane helix</keyword>
<proteinExistence type="predicted"/>
<dbReference type="EMBL" id="JACOOL010000004">
    <property type="protein sequence ID" value="MBC5636409.1"/>
    <property type="molecule type" value="Genomic_DNA"/>
</dbReference>
<evidence type="ECO:0000256" key="6">
    <source>
        <dbReference type="SAM" id="Phobius"/>
    </source>
</evidence>
<keyword evidence="2" id="KW-1003">Cell membrane</keyword>
<dbReference type="Proteomes" id="UP000637359">
    <property type="component" value="Unassembled WGS sequence"/>
</dbReference>
<dbReference type="GO" id="GO:0006011">
    <property type="term" value="P:UDP-alpha-D-glucose metabolic process"/>
    <property type="evidence" value="ECO:0007669"/>
    <property type="project" value="InterPro"/>
</dbReference>
<evidence type="ECO:0000313" key="7">
    <source>
        <dbReference type="EMBL" id="MBC5636409.1"/>
    </source>
</evidence>
<keyword evidence="3 6" id="KW-0812">Transmembrane</keyword>
<feature type="transmembrane region" description="Helical" evidence="6">
    <location>
        <begin position="673"/>
        <end position="694"/>
    </location>
</feature>